<feature type="repeat" description="ANK" evidence="1">
    <location>
        <begin position="809"/>
        <end position="841"/>
    </location>
</feature>
<dbReference type="RefSeq" id="XP_009526137.1">
    <property type="nucleotide sequence ID" value="XM_009527842.1"/>
</dbReference>
<evidence type="ECO:0000313" key="4">
    <source>
        <dbReference type="EMBL" id="EGZ17079.1"/>
    </source>
</evidence>
<dbReference type="SMR" id="G4ZG12"/>
<dbReference type="PANTHER" id="PTHR38795:SF1">
    <property type="entry name" value="DUF6604 DOMAIN-CONTAINING PROTEIN"/>
    <property type="match status" value="1"/>
</dbReference>
<evidence type="ECO:0000256" key="1">
    <source>
        <dbReference type="PROSITE-ProRule" id="PRU00023"/>
    </source>
</evidence>
<proteinExistence type="predicted"/>
<dbReference type="EMBL" id="JH159154">
    <property type="protein sequence ID" value="EGZ17079.1"/>
    <property type="molecule type" value="Genomic_DNA"/>
</dbReference>
<evidence type="ECO:0000259" key="3">
    <source>
        <dbReference type="Pfam" id="PF20253"/>
    </source>
</evidence>
<dbReference type="InterPro" id="IPR046539">
    <property type="entry name" value="DUF6604"/>
</dbReference>
<protein>
    <recommendedName>
        <fullName evidence="3">DUF6604 domain-containing protein</fullName>
    </recommendedName>
</protein>
<sequence>MPFPASKYSRYKRATAFSLDWLLRARGRGHSSGQRLRLSTLNVVVQEIAANISSLTPKLLQELPKALAACQCAITLREHVATFFAEDDEGQRSHQHFLQLLKGWHQTLMRADAQPEDEDALLELESTKLAMEEESGKDFAEDLKLEMVYFFMELDELMEGVRKVFAEVKTEKRSLVEATVVATLAIDIASALTAQVQLKYPTPRTAEQMFNIVRFSAPEKFRLWLQGVHLKYLDDLKANAMNGSSIPPPAPGMFLADFMVTGSTLNSFTTVIPTDPKINITLQEGAFGEIYGEDAAQLELLYNTLVDLRVAGYKPFRPMEAFLVLMDKYFTTRVITVPVVFACICWVKSVGCLQGQRGLGRNTSIAIRHSKPLLDSVEATQAKKAVLEIANVLLEKCWAKTKQDEQFHHLARANPLYAGHTLLNHHLEYMQMSSAILLSTGRFRAFGHLYNALVKERYLERIPFFDDILDIYDEVMFTPSRDSAKPSMYYRTYLMSDQVRASALDAIYSGKALLRGREGYRKRKESIAGSGILSDMSKIYRLMIEDDKSFLKHSSWASMLDHAAQTCSEEMFQTRILSRDLLKLSNSLTDVFNEMCDALDQRDCYEEIIAAPRSGSVMKFTMPFFDALRPNGTIDMSQIPGEFPPNATMNPFVVRGLCQSVAAVIKARYATPPLICNEKFFTFPARPDFVSQEYGTAPISESTMGPCHREKFAILMAKMRDTKGALPDNFLRYMKQAIKEDPSLLRAGVKSGELRTLFHQAAAGPAHNAELLPNAMTLHCAAAAGYDDIVRIILEADHKYDLNTLTFDTKETLAHLAVKNGHENVLNVLRQFGADLRVRDGAGRRVCDVTSDPNWARKLAKDASGYFDDSTDGDKRRNALLHRQSKQPARPLNVESDLGAKERQKECEKAVGTGSTGKKTKSKKKQKQKKKKKGKKTKKKDESDIGDATKESIIAAAATATMDPGAGETSLFLKHLLKMAGSDINQDADPEAVPQLESMLNSMVVAMFSRLRDPTIPASEKVGDVEHASSFAVALMGFVSSYSNKFCRVDHAAVTAPELDPVRVLWDITPEFSKFVLRTTQIGASIDRKPQAREILDLLEKRLLKVPFEEREPMGYRGIWYISTHVDDPKIEAAVDRLNGHPFYFDLVTTSSPAFEKLKLAVTAVLNGVVCFGGNGAVQAVDKKLHCFYQYYATVIRRSSQDSHLAHTNPIVAGLMMLDRHFEYLDLASELIVVTSKLHFFGHLYNALVVEGFLPRLPFVEEILNIYEKMIFTPSRAAATRGAYYRTYLLSSSLKATALDAALRDDRTNNGSVKTKRRPVFFLKDVSKIFRLMTKGDTSFLRAGTSKALLTMATHICTEELFKTRVLSRDMLILHNDLTDIFSEMCNVLGEIETRSVNDGQFVMLTVIRVLDAMQSNGEAVMSAVPGGNSNPWLGDRVDGGRFRAICTELAEVIKSKFAIAPADLERRYCVLSSFFDIEKADEGASSKMHTATPVAGQAEQVERATDSLRRIAAAVFTRLRYTSIPVHCKAEDAHHASKLMERLQGLVADFSAPDQITGSSTRMRNLLFSEASRVIYLMQRFHRTDHPAVTVPALTPVRELCDTSPSLTNFVVNTARIDVSVNKKSQAQDLLELLEKRLFVLKRLHKVILLDFRVLVQTYSKAREDMGLGKTSSPDTLRALEWFLTDMSDDYELQKTMDEMDGQLFYFDLVTTGAQDATELEDMLGPIPGFVCYGERIKHVVFGGPRDEVTIGRKVVVALAENIGVQFSERNSLYCANSLRVGESVFSADGVVRDTTSR</sequence>
<feature type="region of interest" description="Disordered" evidence="2">
    <location>
        <begin position="882"/>
        <end position="945"/>
    </location>
</feature>
<dbReference type="InterPro" id="IPR036770">
    <property type="entry name" value="Ankyrin_rpt-contain_sf"/>
</dbReference>
<dbReference type="InParanoid" id="G4ZG12"/>
<dbReference type="GeneID" id="20646226"/>
<evidence type="ECO:0000256" key="2">
    <source>
        <dbReference type="SAM" id="MobiDB-lite"/>
    </source>
</evidence>
<dbReference type="InterPro" id="IPR002110">
    <property type="entry name" value="Ankyrin_rpt"/>
</dbReference>
<dbReference type="PANTHER" id="PTHR38795">
    <property type="entry name" value="DUF6604 DOMAIN-CONTAINING PROTEIN"/>
    <property type="match status" value="1"/>
</dbReference>
<feature type="domain" description="DUF6604" evidence="3">
    <location>
        <begin position="10"/>
        <end position="114"/>
    </location>
</feature>
<organism evidence="4 5">
    <name type="scientific">Phytophthora sojae (strain P6497)</name>
    <name type="common">Soybean stem and root rot agent</name>
    <name type="synonym">Phytophthora megasperma f. sp. glycines</name>
    <dbReference type="NCBI Taxonomy" id="1094619"/>
    <lineage>
        <taxon>Eukaryota</taxon>
        <taxon>Sar</taxon>
        <taxon>Stramenopiles</taxon>
        <taxon>Oomycota</taxon>
        <taxon>Peronosporomycetes</taxon>
        <taxon>Peronosporales</taxon>
        <taxon>Peronosporaceae</taxon>
        <taxon>Phytophthora</taxon>
    </lineage>
</organism>
<dbReference type="PROSITE" id="PS50088">
    <property type="entry name" value="ANK_REPEAT"/>
    <property type="match status" value="1"/>
</dbReference>
<feature type="compositionally biased region" description="Basic and acidic residues" evidence="2">
    <location>
        <begin position="898"/>
        <end position="909"/>
    </location>
</feature>
<dbReference type="Pfam" id="PF20253">
    <property type="entry name" value="DUF6604"/>
    <property type="match status" value="1"/>
</dbReference>
<dbReference type="PROSITE" id="PS50297">
    <property type="entry name" value="ANK_REP_REGION"/>
    <property type="match status" value="1"/>
</dbReference>
<keyword evidence="1" id="KW-0040">ANK repeat</keyword>
<feature type="compositionally biased region" description="Basic residues" evidence="2">
    <location>
        <begin position="918"/>
        <end position="938"/>
    </location>
</feature>
<dbReference type="SMART" id="SM00248">
    <property type="entry name" value="ANK"/>
    <property type="match status" value="2"/>
</dbReference>
<evidence type="ECO:0000313" key="5">
    <source>
        <dbReference type="Proteomes" id="UP000002640"/>
    </source>
</evidence>
<gene>
    <name evidence="4" type="ORF">PHYSODRAFT_331096</name>
</gene>
<accession>G4ZG12</accession>
<keyword evidence="5" id="KW-1185">Reference proteome</keyword>
<dbReference type="Proteomes" id="UP000002640">
    <property type="component" value="Unassembled WGS sequence"/>
</dbReference>
<reference evidence="4 5" key="1">
    <citation type="journal article" date="2006" name="Science">
        <title>Phytophthora genome sequences uncover evolutionary origins and mechanisms of pathogenesis.</title>
        <authorList>
            <person name="Tyler B.M."/>
            <person name="Tripathy S."/>
            <person name="Zhang X."/>
            <person name="Dehal P."/>
            <person name="Jiang R.H."/>
            <person name="Aerts A."/>
            <person name="Arredondo F.D."/>
            <person name="Baxter L."/>
            <person name="Bensasson D."/>
            <person name="Beynon J.L."/>
            <person name="Chapman J."/>
            <person name="Damasceno C.M."/>
            <person name="Dorrance A.E."/>
            <person name="Dou D."/>
            <person name="Dickerman A.W."/>
            <person name="Dubchak I.L."/>
            <person name="Garbelotto M."/>
            <person name="Gijzen M."/>
            <person name="Gordon S.G."/>
            <person name="Govers F."/>
            <person name="Grunwald N.J."/>
            <person name="Huang W."/>
            <person name="Ivors K.L."/>
            <person name="Jones R.W."/>
            <person name="Kamoun S."/>
            <person name="Krampis K."/>
            <person name="Lamour K.H."/>
            <person name="Lee M.K."/>
            <person name="McDonald W.H."/>
            <person name="Medina M."/>
            <person name="Meijer H.J."/>
            <person name="Nordberg E.K."/>
            <person name="Maclean D.J."/>
            <person name="Ospina-Giraldo M.D."/>
            <person name="Morris P.F."/>
            <person name="Phuntumart V."/>
            <person name="Putnam N.H."/>
            <person name="Rash S."/>
            <person name="Rose J.K."/>
            <person name="Sakihama Y."/>
            <person name="Salamov A.A."/>
            <person name="Savidor A."/>
            <person name="Scheuring C.F."/>
            <person name="Smith B.M."/>
            <person name="Sobral B.W."/>
            <person name="Terry A."/>
            <person name="Torto-Alalibo T.A."/>
            <person name="Win J."/>
            <person name="Xu Z."/>
            <person name="Zhang H."/>
            <person name="Grigoriev I.V."/>
            <person name="Rokhsar D.S."/>
            <person name="Boore J.L."/>
        </authorList>
    </citation>
    <scope>NUCLEOTIDE SEQUENCE [LARGE SCALE GENOMIC DNA]</scope>
    <source>
        <strain evidence="4 5">P6497</strain>
    </source>
</reference>
<dbReference type="SUPFAM" id="SSF48403">
    <property type="entry name" value="Ankyrin repeat"/>
    <property type="match status" value="1"/>
</dbReference>
<name>G4ZG12_PHYSP</name>
<dbReference type="Gene3D" id="1.25.40.20">
    <property type="entry name" value="Ankyrin repeat-containing domain"/>
    <property type="match status" value="1"/>
</dbReference>
<dbReference type="Pfam" id="PF12796">
    <property type="entry name" value="Ank_2"/>
    <property type="match status" value="1"/>
</dbReference>
<dbReference type="KEGG" id="psoj:PHYSODRAFT_331096"/>